<dbReference type="OrthoDB" id="9813719at2"/>
<evidence type="ECO:0000313" key="5">
    <source>
        <dbReference type="EMBL" id="KIE05155.1"/>
    </source>
</evidence>
<comment type="caution">
    <text evidence="5">The sequence shown here is derived from an EMBL/GenBank/DDBJ whole genome shotgun (WGS) entry which is preliminary data.</text>
</comment>
<dbReference type="InterPro" id="IPR040198">
    <property type="entry name" value="Fido_containing"/>
</dbReference>
<evidence type="ECO:0000256" key="1">
    <source>
        <dbReference type="PIRSR" id="PIRSR038925-1"/>
    </source>
</evidence>
<dbReference type="PROSITE" id="PS51459">
    <property type="entry name" value="FIDO"/>
    <property type="match status" value="1"/>
</dbReference>
<sequence>MANERITGEYKVLGSQTYFIPKALPPYNPELEFNREIINLYGRAMHALGNLDGMIARIPDKDRFLKAYVLKEAILTSDIEGIHTTLIDVLSHPYAINKYKKDTQLVINYSHALYHAMDLIKNDGLPIVSRVIREAHNKLLHGEGDRSAPGEFRKQQVKVGNLVPAPANIVPELISDLERFINANNSVPPLIKAGLAHVQFETIHPFLDGNGRIGRLLIVLMLVKDNVLKEPLLYPSYFFKKFHLEYYTKLDNVRVKGDFEGWIEFYLRAVSESAEDAARIAKEIEALESKLIDRIKSSKLFIRSFSEAKEFLGILFKSPVITINEVSERCNVNYNTAKAVVKKFEKLEILERLTEQKRNKAFQFSDYIKLLN</sequence>
<dbReference type="SUPFAM" id="SSF140931">
    <property type="entry name" value="Fic-like"/>
    <property type="match status" value="1"/>
</dbReference>
<gene>
    <name evidence="5" type="ORF">NF27_ES00020</name>
</gene>
<dbReference type="Proteomes" id="UP000031258">
    <property type="component" value="Unassembled WGS sequence"/>
</dbReference>
<feature type="active site" evidence="2">
    <location>
        <position position="204"/>
    </location>
</feature>
<keyword evidence="6" id="KW-1185">Reference proteome</keyword>
<dbReference type="GO" id="GO:0005524">
    <property type="term" value="F:ATP binding"/>
    <property type="evidence" value="ECO:0007669"/>
    <property type="project" value="UniProtKB-KW"/>
</dbReference>
<proteinExistence type="predicted"/>
<evidence type="ECO:0000256" key="3">
    <source>
        <dbReference type="PIRSR" id="PIRSR640198-2"/>
    </source>
</evidence>
<feature type="binding site" evidence="1">
    <location>
        <position position="80"/>
    </location>
    <ligand>
        <name>ATP</name>
        <dbReference type="ChEBI" id="CHEBI:30616"/>
    </ligand>
</feature>
<dbReference type="InterPro" id="IPR026287">
    <property type="entry name" value="SoFic-like"/>
</dbReference>
<keyword evidence="1" id="KW-0067">ATP-binding</keyword>
<dbReference type="InterPro" id="IPR003812">
    <property type="entry name" value="Fido"/>
</dbReference>
<feature type="binding site" evidence="1">
    <location>
        <begin position="209"/>
        <end position="215"/>
    </location>
    <ligand>
        <name>ATP</name>
        <dbReference type="ChEBI" id="CHEBI:30616"/>
    </ligand>
</feature>
<accession>A0A0C1QYT4</accession>
<dbReference type="InterPro" id="IPR036597">
    <property type="entry name" value="Fido-like_dom_sf"/>
</dbReference>
<dbReference type="STRING" id="86105.NF27_ES00020"/>
<dbReference type="Gene3D" id="1.10.3290.10">
    <property type="entry name" value="Fido-like domain"/>
    <property type="match status" value="1"/>
</dbReference>
<dbReference type="Pfam" id="PF02661">
    <property type="entry name" value="Fic"/>
    <property type="match status" value="1"/>
</dbReference>
<feature type="binding site" evidence="1">
    <location>
        <position position="204"/>
    </location>
    <ligand>
        <name>ATP</name>
        <dbReference type="ChEBI" id="CHEBI:30616"/>
    </ligand>
</feature>
<dbReference type="EMBL" id="JSWE01000118">
    <property type="protein sequence ID" value="KIE05155.1"/>
    <property type="molecule type" value="Genomic_DNA"/>
</dbReference>
<organism evidence="5 6">
    <name type="scientific">Candidatus Jidaibacter acanthamoebae</name>
    <dbReference type="NCBI Taxonomy" id="86105"/>
    <lineage>
        <taxon>Bacteria</taxon>
        <taxon>Pseudomonadati</taxon>
        <taxon>Pseudomonadota</taxon>
        <taxon>Alphaproteobacteria</taxon>
        <taxon>Rickettsiales</taxon>
        <taxon>Candidatus Midichloriaceae</taxon>
        <taxon>Candidatus Jidaibacter</taxon>
    </lineage>
</organism>
<evidence type="ECO:0000313" key="6">
    <source>
        <dbReference type="Proteomes" id="UP000031258"/>
    </source>
</evidence>
<feature type="binding site" evidence="3">
    <location>
        <begin position="246"/>
        <end position="247"/>
    </location>
    <ligand>
        <name>ATP</name>
        <dbReference type="ChEBI" id="CHEBI:30616"/>
    </ligand>
</feature>
<dbReference type="PIRSF" id="PIRSF038925">
    <property type="entry name" value="AMP-prot_trans"/>
    <property type="match status" value="1"/>
</dbReference>
<dbReference type="InterPro" id="IPR025758">
    <property type="entry name" value="Fic/DOC_N"/>
</dbReference>
<dbReference type="PANTHER" id="PTHR13504">
    <property type="entry name" value="FIDO DOMAIN-CONTAINING PROTEIN DDB_G0283145"/>
    <property type="match status" value="1"/>
</dbReference>
<feature type="domain" description="Fido" evidence="4">
    <location>
        <begin position="127"/>
        <end position="268"/>
    </location>
</feature>
<dbReference type="PANTHER" id="PTHR13504:SF38">
    <property type="entry name" value="FIDO DOMAIN-CONTAINING PROTEIN"/>
    <property type="match status" value="1"/>
</dbReference>
<evidence type="ECO:0000256" key="2">
    <source>
        <dbReference type="PIRSR" id="PIRSR640198-1"/>
    </source>
</evidence>
<dbReference type="AlphaFoldDB" id="A0A0C1QYT4"/>
<dbReference type="RefSeq" id="WP_039456820.1">
    <property type="nucleotide sequence ID" value="NZ_JSWE01000118.1"/>
</dbReference>
<protein>
    <recommendedName>
        <fullName evidence="4">Fido domain-containing protein</fullName>
    </recommendedName>
</protein>
<name>A0A0C1QYT4_9RICK</name>
<dbReference type="PATRIC" id="fig|86105.3.peg.1060"/>
<feature type="binding site" evidence="1">
    <location>
        <position position="246"/>
    </location>
    <ligand>
        <name>ATP</name>
        <dbReference type="ChEBI" id="CHEBI:30616"/>
    </ligand>
</feature>
<keyword evidence="1" id="KW-0547">Nucleotide-binding</keyword>
<dbReference type="Pfam" id="PF13784">
    <property type="entry name" value="Fic_N"/>
    <property type="match status" value="1"/>
</dbReference>
<evidence type="ECO:0000259" key="4">
    <source>
        <dbReference type="PROSITE" id="PS51459"/>
    </source>
</evidence>
<reference evidence="5 6" key="1">
    <citation type="submission" date="2014-11" db="EMBL/GenBank/DDBJ databases">
        <title>A Rickettsiales Symbiont of Amoebae With Ancient Features.</title>
        <authorList>
            <person name="Schulz F."/>
            <person name="Martijn J."/>
            <person name="Wascher F."/>
            <person name="Kostanjsek R."/>
            <person name="Ettema T.J."/>
            <person name="Horn M."/>
        </authorList>
    </citation>
    <scope>NUCLEOTIDE SEQUENCE [LARGE SCALE GENOMIC DNA]</scope>
    <source>
        <strain evidence="5 6">UWC36</strain>
    </source>
</reference>
<feature type="binding site" evidence="3">
    <location>
        <begin position="208"/>
        <end position="215"/>
    </location>
    <ligand>
        <name>ATP</name>
        <dbReference type="ChEBI" id="CHEBI:30616"/>
    </ligand>
</feature>